<dbReference type="SMART" id="SM00133">
    <property type="entry name" value="S_TK_X"/>
    <property type="match status" value="1"/>
</dbReference>
<dbReference type="Pfam" id="PF00069">
    <property type="entry name" value="Pkinase"/>
    <property type="match status" value="1"/>
</dbReference>
<dbReference type="InterPro" id="IPR034669">
    <property type="entry name" value="nPKC_epsilon"/>
</dbReference>
<dbReference type="PROSITE" id="PS50011">
    <property type="entry name" value="PROTEIN_KINASE_DOM"/>
    <property type="match status" value="1"/>
</dbReference>
<keyword evidence="11" id="KW-0862">Zinc</keyword>
<keyword evidence="10 15" id="KW-0418">Kinase</keyword>
<evidence type="ECO:0000256" key="11">
    <source>
        <dbReference type="ARBA" id="ARBA00022833"/>
    </source>
</evidence>
<dbReference type="InterPro" id="IPR000961">
    <property type="entry name" value="AGC-kinase_C"/>
</dbReference>
<dbReference type="Gene3D" id="2.60.40.150">
    <property type="entry name" value="C2 domain"/>
    <property type="match status" value="1"/>
</dbReference>
<dbReference type="InterPro" id="IPR017892">
    <property type="entry name" value="Pkinase_C"/>
</dbReference>
<dbReference type="SUPFAM" id="SSF49562">
    <property type="entry name" value="C2 domain (Calcium/lipid-binding domain, CaLB)"/>
    <property type="match status" value="1"/>
</dbReference>
<accession>A0ABQ8JI11</accession>
<evidence type="ECO:0000256" key="1">
    <source>
        <dbReference type="ARBA" id="ARBA00005490"/>
    </source>
</evidence>
<evidence type="ECO:0000256" key="8">
    <source>
        <dbReference type="ARBA" id="ARBA00022741"/>
    </source>
</evidence>
<evidence type="ECO:0000256" key="6">
    <source>
        <dbReference type="ARBA" id="ARBA00022723"/>
    </source>
</evidence>
<keyword evidence="3 15" id="KW-0723">Serine/threonine-protein kinase</keyword>
<evidence type="ECO:0000313" key="23">
    <source>
        <dbReference type="Proteomes" id="UP000887458"/>
    </source>
</evidence>
<reference evidence="22 23" key="2">
    <citation type="journal article" date="2022" name="Mol. Biol. Evol.">
        <title>Comparative Genomics Reveals Insights into the Divergent Evolution of Astigmatic Mites and Household Pest Adaptations.</title>
        <authorList>
            <person name="Xiong Q."/>
            <person name="Wan A.T."/>
            <person name="Liu X."/>
            <person name="Fung C.S."/>
            <person name="Xiao X."/>
            <person name="Malainual N."/>
            <person name="Hou J."/>
            <person name="Wang L."/>
            <person name="Wang M."/>
            <person name="Yang K.Y."/>
            <person name="Cui Y."/>
            <person name="Leung E.L."/>
            <person name="Nong W."/>
            <person name="Shin S.K."/>
            <person name="Au S.W."/>
            <person name="Jeong K.Y."/>
            <person name="Chew F.T."/>
            <person name="Hui J.H."/>
            <person name="Leung T.F."/>
            <person name="Tungtrongchitr A."/>
            <person name="Zhong N."/>
            <person name="Liu Z."/>
            <person name="Tsui S.K."/>
        </authorList>
    </citation>
    <scope>NUCLEOTIDE SEQUENCE [LARGE SCALE GENOMIC DNA]</scope>
    <source>
        <strain evidence="22">Derp</strain>
    </source>
</reference>
<dbReference type="PROSITE" id="PS00479">
    <property type="entry name" value="ZF_DAG_PE_1"/>
    <property type="match status" value="1"/>
</dbReference>
<name>A0ABQ8JI11_DERPT</name>
<feature type="domain" description="AGC-kinase C-terminal" evidence="21">
    <location>
        <begin position="628"/>
        <end position="699"/>
    </location>
</feature>
<keyword evidence="6" id="KW-0479">Metal-binding</keyword>
<dbReference type="PROSITE" id="PS50081">
    <property type="entry name" value="ZF_DAG_PE_2"/>
    <property type="match status" value="2"/>
</dbReference>
<dbReference type="PROSITE" id="PS50004">
    <property type="entry name" value="C2"/>
    <property type="match status" value="1"/>
</dbReference>
<dbReference type="SUPFAM" id="SSF56112">
    <property type="entry name" value="Protein kinase-like (PK-like)"/>
    <property type="match status" value="1"/>
</dbReference>
<dbReference type="PROSITE" id="PS00107">
    <property type="entry name" value="PROTEIN_KINASE_ATP"/>
    <property type="match status" value="1"/>
</dbReference>
<keyword evidence="9" id="KW-0863">Zinc-finger</keyword>
<dbReference type="SUPFAM" id="SSF57889">
    <property type="entry name" value="Cysteine-rich domain"/>
    <property type="match status" value="2"/>
</dbReference>
<feature type="domain" description="Phorbol-ester/DAG-type" evidence="20">
    <location>
        <begin position="237"/>
        <end position="287"/>
    </location>
</feature>
<feature type="domain" description="Phorbol-ester/DAG-type" evidence="20">
    <location>
        <begin position="164"/>
        <end position="214"/>
    </location>
</feature>
<dbReference type="Gene3D" id="3.30.200.20">
    <property type="entry name" value="Phosphorylase Kinase, domain 1"/>
    <property type="match status" value="1"/>
</dbReference>
<feature type="domain" description="Protein kinase" evidence="19">
    <location>
        <begin position="368"/>
        <end position="627"/>
    </location>
</feature>
<comment type="caution">
    <text evidence="22">The sequence shown here is derived from an EMBL/GenBank/DDBJ whole genome shotgun (WGS) entry which is preliminary data.</text>
</comment>
<evidence type="ECO:0000256" key="2">
    <source>
        <dbReference type="ARBA" id="ARBA00012429"/>
    </source>
</evidence>
<feature type="domain" description="C2" evidence="18">
    <location>
        <begin position="1"/>
        <end position="115"/>
    </location>
</feature>
<dbReference type="EMBL" id="NJHN03000037">
    <property type="protein sequence ID" value="KAH9422254.1"/>
    <property type="molecule type" value="Genomic_DNA"/>
</dbReference>
<evidence type="ECO:0000256" key="4">
    <source>
        <dbReference type="ARBA" id="ARBA00022553"/>
    </source>
</evidence>
<dbReference type="InterPro" id="IPR020454">
    <property type="entry name" value="DAG/PE-bd"/>
</dbReference>
<evidence type="ECO:0000259" key="21">
    <source>
        <dbReference type="PROSITE" id="PS51285"/>
    </source>
</evidence>
<evidence type="ECO:0000256" key="7">
    <source>
        <dbReference type="ARBA" id="ARBA00022737"/>
    </source>
</evidence>
<keyword evidence="8 15" id="KW-0547">Nucleotide-binding</keyword>
<keyword evidence="12 15" id="KW-0067">ATP-binding</keyword>
<evidence type="ECO:0000256" key="10">
    <source>
        <dbReference type="ARBA" id="ARBA00022777"/>
    </source>
</evidence>
<protein>
    <recommendedName>
        <fullName evidence="2 15">Protein kinase C</fullName>
        <ecNumber evidence="2 15">2.7.11.13</ecNumber>
    </recommendedName>
</protein>
<dbReference type="CDD" id="cd20838">
    <property type="entry name" value="C1_nPKC_epsilon-like_rpt2"/>
    <property type="match status" value="1"/>
</dbReference>
<evidence type="ECO:0000256" key="12">
    <source>
        <dbReference type="ARBA" id="ARBA00022840"/>
    </source>
</evidence>
<dbReference type="InterPro" id="IPR011009">
    <property type="entry name" value="Kinase-like_dom_sf"/>
</dbReference>
<feature type="region of interest" description="Disordered" evidence="17">
    <location>
        <begin position="306"/>
        <end position="343"/>
    </location>
</feature>
<comment type="similarity">
    <text evidence="1 15">Belongs to the protein kinase superfamily. AGC Ser/Thr protein kinase family. PKC subfamily.</text>
</comment>
<keyword evidence="23" id="KW-1185">Reference proteome</keyword>
<dbReference type="InterPro" id="IPR002219">
    <property type="entry name" value="PKC_DAG/PE"/>
</dbReference>
<evidence type="ECO:0000259" key="19">
    <source>
        <dbReference type="PROSITE" id="PS50011"/>
    </source>
</evidence>
<evidence type="ECO:0000256" key="5">
    <source>
        <dbReference type="ARBA" id="ARBA00022679"/>
    </source>
</evidence>
<organism evidence="22 23">
    <name type="scientific">Dermatophagoides pteronyssinus</name>
    <name type="common">European house dust mite</name>
    <dbReference type="NCBI Taxonomy" id="6956"/>
    <lineage>
        <taxon>Eukaryota</taxon>
        <taxon>Metazoa</taxon>
        <taxon>Ecdysozoa</taxon>
        <taxon>Arthropoda</taxon>
        <taxon>Chelicerata</taxon>
        <taxon>Arachnida</taxon>
        <taxon>Acari</taxon>
        <taxon>Acariformes</taxon>
        <taxon>Sarcoptiformes</taxon>
        <taxon>Astigmata</taxon>
        <taxon>Psoroptidia</taxon>
        <taxon>Analgoidea</taxon>
        <taxon>Pyroglyphidae</taxon>
        <taxon>Dermatophagoidinae</taxon>
        <taxon>Dermatophagoides</taxon>
    </lineage>
</organism>
<keyword evidence="5 15" id="KW-0808">Transferase</keyword>
<dbReference type="InterPro" id="IPR046349">
    <property type="entry name" value="C1-like_sf"/>
</dbReference>
<dbReference type="InterPro" id="IPR008271">
    <property type="entry name" value="Ser/Thr_kinase_AS"/>
</dbReference>
<evidence type="ECO:0000256" key="14">
    <source>
        <dbReference type="ARBA" id="ARBA00047470"/>
    </source>
</evidence>
<dbReference type="InterPro" id="IPR017441">
    <property type="entry name" value="Protein_kinase_ATP_BS"/>
</dbReference>
<dbReference type="PROSITE" id="PS51285">
    <property type="entry name" value="AGC_KINASE_CTER"/>
    <property type="match status" value="1"/>
</dbReference>
<dbReference type="Pfam" id="PF00130">
    <property type="entry name" value="C1_1"/>
    <property type="match status" value="2"/>
</dbReference>
<sequence length="703" mass="80069">MPFTGTLKLKIIEAADLKPTQLSVRHVLGKNQAMVIDPYINIAIDESVMESTTVKSRTFKPIWNESFNLELIDSKSLQLTVFHKSALSEDFVANCSLTFDEIQEKHDKDNNDFWVDLEPVGRLHICIELMNKPELKPPKEFHERIGFNNRRRGAMRRRVHQINGHKFMTTNLRQPTFCSHCNKFIWGLAKQGYQCQVCTMVVHKKCHQFVVVKCPGCKKTNEEDALASGNRFSINVPHRFSIHNYKIPTFCDHCGSMLYGIIKQGLKCEDCEMNVHKRCHKNVTNNCGINSKKFGEVLGELGISSESLSSSSSTTSNNKSHRKNRITLNEQSSPNKSSSSSSSNIIIQSNLNKLIESSSKRRYNLDSFNFLKVLGKGSFGKVMLAELKGTDEVYAVKVLKKDVILQDDDVDCTMTEKRVLVLAAKHPFLTALHSCFQTEDRLFFVMEYVNGGDLMFQIQKARKFEEPRARFYAAEVTLALMFLHEHGVIYRDLKLDNILLDSDGHCKLADFGMCKENIIGDNTTSTFCGTPDYIAPEILQELDYGACVDWWALGVLMYEMMAGQPPFEAENEDDLFESILHDDVVYPVWLSKDAVAILKGFLTKNPLKRLGCVPSAGEHAIRNHPFFHEINWDLLQAKKLKTPFKPKIKAKCDVTNFDQDFTKEEAVLTPTNIETIRSINQEEFKGFSFVNEDFKPSRFDLVT</sequence>
<dbReference type="Proteomes" id="UP000887458">
    <property type="component" value="Unassembled WGS sequence"/>
</dbReference>
<gene>
    <name evidence="22" type="ORF">DERP_002551</name>
</gene>
<keyword evidence="7" id="KW-0677">Repeat</keyword>
<evidence type="ECO:0000256" key="17">
    <source>
        <dbReference type="SAM" id="MobiDB-lite"/>
    </source>
</evidence>
<dbReference type="Gene3D" id="3.30.60.20">
    <property type="match status" value="2"/>
</dbReference>
<dbReference type="PANTHER" id="PTHR24351">
    <property type="entry name" value="RIBOSOMAL PROTEIN S6 KINASE"/>
    <property type="match status" value="1"/>
</dbReference>
<evidence type="ECO:0000256" key="15">
    <source>
        <dbReference type="PIRNR" id="PIRNR000551"/>
    </source>
</evidence>
<dbReference type="PROSITE" id="PS00108">
    <property type="entry name" value="PROTEIN_KINASE_ST"/>
    <property type="match status" value="1"/>
</dbReference>
<evidence type="ECO:0000259" key="20">
    <source>
        <dbReference type="PROSITE" id="PS50081"/>
    </source>
</evidence>
<dbReference type="EC" id="2.7.11.13" evidence="2 15"/>
<dbReference type="InterPro" id="IPR000008">
    <property type="entry name" value="C2_dom"/>
</dbReference>
<dbReference type="CDD" id="cd05591">
    <property type="entry name" value="STKc_nPKC_epsilon"/>
    <property type="match status" value="1"/>
</dbReference>
<evidence type="ECO:0000256" key="3">
    <source>
        <dbReference type="ARBA" id="ARBA00022527"/>
    </source>
</evidence>
<dbReference type="PRINTS" id="PR00008">
    <property type="entry name" value="DAGPEDOMAIN"/>
</dbReference>
<dbReference type="InterPro" id="IPR035892">
    <property type="entry name" value="C2_domain_sf"/>
</dbReference>
<comment type="catalytic activity">
    <reaction evidence="14">
        <text>L-seryl-[protein] + ATP = O-phospho-L-seryl-[protein] + ADP + H(+)</text>
        <dbReference type="Rhea" id="RHEA:17989"/>
        <dbReference type="Rhea" id="RHEA-COMP:9863"/>
        <dbReference type="Rhea" id="RHEA-COMP:11604"/>
        <dbReference type="ChEBI" id="CHEBI:15378"/>
        <dbReference type="ChEBI" id="CHEBI:29999"/>
        <dbReference type="ChEBI" id="CHEBI:30616"/>
        <dbReference type="ChEBI" id="CHEBI:83421"/>
        <dbReference type="ChEBI" id="CHEBI:456216"/>
        <dbReference type="EC" id="2.7.11.13"/>
    </reaction>
</comment>
<dbReference type="InterPro" id="IPR000719">
    <property type="entry name" value="Prot_kinase_dom"/>
</dbReference>
<feature type="compositionally biased region" description="Low complexity" evidence="17">
    <location>
        <begin position="306"/>
        <end position="318"/>
    </location>
</feature>
<dbReference type="InterPro" id="IPR014376">
    <property type="entry name" value="Prot_kin_PKC_delta"/>
</dbReference>
<evidence type="ECO:0000256" key="16">
    <source>
        <dbReference type="PROSITE-ProRule" id="PRU10141"/>
    </source>
</evidence>
<feature type="compositionally biased region" description="Low complexity" evidence="17">
    <location>
        <begin position="331"/>
        <end position="343"/>
    </location>
</feature>
<evidence type="ECO:0000259" key="18">
    <source>
        <dbReference type="PROSITE" id="PS50004"/>
    </source>
</evidence>
<feature type="binding site" evidence="16">
    <location>
        <position position="397"/>
    </location>
    <ligand>
        <name>ATP</name>
        <dbReference type="ChEBI" id="CHEBI:30616"/>
    </ligand>
</feature>
<dbReference type="SMART" id="SM00220">
    <property type="entry name" value="S_TKc"/>
    <property type="match status" value="1"/>
</dbReference>
<dbReference type="Pfam" id="PF00168">
    <property type="entry name" value="C2"/>
    <property type="match status" value="1"/>
</dbReference>
<evidence type="ECO:0000256" key="9">
    <source>
        <dbReference type="ARBA" id="ARBA00022771"/>
    </source>
</evidence>
<dbReference type="PIRSF" id="PIRSF000551">
    <property type="entry name" value="PKC_delta"/>
    <property type="match status" value="1"/>
</dbReference>
<comment type="catalytic activity">
    <reaction evidence="13 15">
        <text>L-threonyl-[protein] + ATP = O-phospho-L-threonyl-[protein] + ADP + H(+)</text>
        <dbReference type="Rhea" id="RHEA:46608"/>
        <dbReference type="Rhea" id="RHEA-COMP:11060"/>
        <dbReference type="Rhea" id="RHEA-COMP:11605"/>
        <dbReference type="ChEBI" id="CHEBI:15378"/>
        <dbReference type="ChEBI" id="CHEBI:30013"/>
        <dbReference type="ChEBI" id="CHEBI:30616"/>
        <dbReference type="ChEBI" id="CHEBI:61977"/>
        <dbReference type="ChEBI" id="CHEBI:456216"/>
        <dbReference type="EC" id="2.7.11.13"/>
    </reaction>
</comment>
<evidence type="ECO:0000313" key="22">
    <source>
        <dbReference type="EMBL" id="KAH9422254.1"/>
    </source>
</evidence>
<reference evidence="22 23" key="1">
    <citation type="journal article" date="2018" name="J. Allergy Clin. Immunol.">
        <title>High-quality assembly of Dermatophagoides pteronyssinus genome and transcriptome reveals a wide range of novel allergens.</title>
        <authorList>
            <person name="Liu X.Y."/>
            <person name="Yang K.Y."/>
            <person name="Wang M.Q."/>
            <person name="Kwok J.S."/>
            <person name="Zeng X."/>
            <person name="Yang Z."/>
            <person name="Xiao X.J."/>
            <person name="Lau C.P."/>
            <person name="Li Y."/>
            <person name="Huang Z.M."/>
            <person name="Ba J.G."/>
            <person name="Yim A.K."/>
            <person name="Ouyang C.Y."/>
            <person name="Ngai S.M."/>
            <person name="Chan T.F."/>
            <person name="Leung E.L."/>
            <person name="Liu L."/>
            <person name="Liu Z.G."/>
            <person name="Tsui S.K."/>
        </authorList>
    </citation>
    <scope>NUCLEOTIDE SEQUENCE [LARGE SCALE GENOMIC DNA]</scope>
    <source>
        <strain evidence="22">Derp</strain>
    </source>
</reference>
<dbReference type="SMART" id="SM00239">
    <property type="entry name" value="C2"/>
    <property type="match status" value="1"/>
</dbReference>
<proteinExistence type="inferred from homology"/>
<keyword evidence="4" id="KW-0597">Phosphoprotein</keyword>
<dbReference type="Pfam" id="PF00433">
    <property type="entry name" value="Pkinase_C"/>
    <property type="match status" value="1"/>
</dbReference>
<dbReference type="SMART" id="SM00109">
    <property type="entry name" value="C1"/>
    <property type="match status" value="2"/>
</dbReference>
<dbReference type="Gene3D" id="1.10.510.10">
    <property type="entry name" value="Transferase(Phosphotransferase) domain 1"/>
    <property type="match status" value="1"/>
</dbReference>
<evidence type="ECO:0000256" key="13">
    <source>
        <dbReference type="ARBA" id="ARBA00047272"/>
    </source>
</evidence>